<protein>
    <submittedName>
        <fullName evidence="6">DoxX family membrane protein</fullName>
    </submittedName>
</protein>
<dbReference type="Proteomes" id="UP001558481">
    <property type="component" value="Unassembled WGS sequence"/>
</dbReference>
<feature type="transmembrane region" description="Helical" evidence="5">
    <location>
        <begin position="92"/>
        <end position="116"/>
    </location>
</feature>
<evidence type="ECO:0000256" key="1">
    <source>
        <dbReference type="ARBA" id="ARBA00004141"/>
    </source>
</evidence>
<evidence type="ECO:0000256" key="3">
    <source>
        <dbReference type="ARBA" id="ARBA00022989"/>
    </source>
</evidence>
<proteinExistence type="predicted"/>
<keyword evidence="4 5" id="KW-0472">Membrane</keyword>
<evidence type="ECO:0000313" key="6">
    <source>
        <dbReference type="EMBL" id="MEX3593275.1"/>
    </source>
</evidence>
<keyword evidence="2 5" id="KW-0812">Transmembrane</keyword>
<feature type="transmembrane region" description="Helical" evidence="5">
    <location>
        <begin position="128"/>
        <end position="146"/>
    </location>
</feature>
<accession>A0ABV3UXX0</accession>
<dbReference type="PANTHER" id="PTHR36974:SF1">
    <property type="entry name" value="DOXX FAMILY MEMBRANE PROTEIN"/>
    <property type="match status" value="1"/>
</dbReference>
<feature type="transmembrane region" description="Helical" evidence="5">
    <location>
        <begin position="32"/>
        <end position="50"/>
    </location>
</feature>
<dbReference type="InterPro" id="IPR032808">
    <property type="entry name" value="DoxX"/>
</dbReference>
<evidence type="ECO:0000256" key="5">
    <source>
        <dbReference type="SAM" id="Phobius"/>
    </source>
</evidence>
<dbReference type="RefSeq" id="WP_095797935.1">
    <property type="nucleotide sequence ID" value="NZ_CAUREL010000004.1"/>
</dbReference>
<dbReference type="PANTHER" id="PTHR36974">
    <property type="entry name" value="MEMBRANE PROTEIN-RELATED"/>
    <property type="match status" value="1"/>
</dbReference>
<gene>
    <name evidence="6" type="ORF">VVR66_00915</name>
</gene>
<evidence type="ECO:0000313" key="7">
    <source>
        <dbReference type="Proteomes" id="UP001558481"/>
    </source>
</evidence>
<name>A0ABV3UXX0_9MICC</name>
<comment type="subcellular location">
    <subcellularLocation>
        <location evidence="1">Membrane</location>
        <topology evidence="1">Multi-pass membrane protein</topology>
    </subcellularLocation>
</comment>
<feature type="transmembrane region" description="Helical" evidence="5">
    <location>
        <begin position="62"/>
        <end position="86"/>
    </location>
</feature>
<comment type="caution">
    <text evidence="6">The sequence shown here is derived from an EMBL/GenBank/DDBJ whole genome shotgun (WGS) entry which is preliminary data.</text>
</comment>
<organism evidence="6 7">
    <name type="scientific">Kocuria carniphila</name>
    <dbReference type="NCBI Taxonomy" id="262208"/>
    <lineage>
        <taxon>Bacteria</taxon>
        <taxon>Bacillati</taxon>
        <taxon>Actinomycetota</taxon>
        <taxon>Actinomycetes</taxon>
        <taxon>Micrococcales</taxon>
        <taxon>Micrococcaceae</taxon>
        <taxon>Kocuria</taxon>
    </lineage>
</organism>
<dbReference type="EMBL" id="JAYWLU010000001">
    <property type="protein sequence ID" value="MEX3593275.1"/>
    <property type="molecule type" value="Genomic_DNA"/>
</dbReference>
<keyword evidence="3 5" id="KW-1133">Transmembrane helix</keyword>
<dbReference type="Pfam" id="PF07681">
    <property type="entry name" value="DoxX"/>
    <property type="match status" value="1"/>
</dbReference>
<evidence type="ECO:0000256" key="4">
    <source>
        <dbReference type="ARBA" id="ARBA00023136"/>
    </source>
</evidence>
<sequence>MEPLIVLVVVTLAVRAAGMARFSRLRPWRIALRGGLAAMFFMTGVVHFVGMRAEMIEMVPPALPAPELLVTVTGVLELLGTLGLLWSRTAPWAAGGLALMLVAMFPANVYAAVSGLTSGPMEALLPRTLIQIVFLAATLAVAVPHFRDRRRIGRDAGRRSSEEVIVNS</sequence>
<reference evidence="6 7" key="1">
    <citation type="journal article" date="2024" name="Fungal Genet. Biol.">
        <title>The porcine skin microbiome exhibits broad fungal antagonism.</title>
        <authorList>
            <person name="De La Cruz K.F."/>
            <person name="Townsend E.C."/>
            <person name="Alex Cheong J.Z."/>
            <person name="Salamzade R."/>
            <person name="Liu A."/>
            <person name="Sandstrom S."/>
            <person name="Davila E."/>
            <person name="Huang L."/>
            <person name="Xu K.H."/>
            <person name="Wu S.Y."/>
            <person name="Meudt J.J."/>
            <person name="Shanmuganayagam D."/>
            <person name="Gibson A.L.F."/>
            <person name="Kalan L.R."/>
        </authorList>
    </citation>
    <scope>NUCLEOTIDE SEQUENCE [LARGE SCALE GENOMIC DNA]</scope>
    <source>
        <strain evidence="6 7">LK2625</strain>
    </source>
</reference>
<keyword evidence="7" id="KW-1185">Reference proteome</keyword>
<evidence type="ECO:0000256" key="2">
    <source>
        <dbReference type="ARBA" id="ARBA00022692"/>
    </source>
</evidence>